<keyword evidence="3" id="KW-1185">Reference proteome</keyword>
<reference evidence="2 3" key="1">
    <citation type="submission" date="2014-04" db="EMBL/GenBank/DDBJ databases">
        <authorList>
            <consortium name="DOE Joint Genome Institute"/>
            <person name="Kuo A."/>
            <person name="Gay G."/>
            <person name="Dore J."/>
            <person name="Kohler A."/>
            <person name="Nagy L.G."/>
            <person name="Floudas D."/>
            <person name="Copeland A."/>
            <person name="Barry K.W."/>
            <person name="Cichocki N."/>
            <person name="Veneault-Fourrey C."/>
            <person name="LaButti K."/>
            <person name="Lindquist E.A."/>
            <person name="Lipzen A."/>
            <person name="Lundell T."/>
            <person name="Morin E."/>
            <person name="Murat C."/>
            <person name="Sun H."/>
            <person name="Tunlid A."/>
            <person name="Henrissat B."/>
            <person name="Grigoriev I.V."/>
            <person name="Hibbett D.S."/>
            <person name="Martin F."/>
            <person name="Nordberg H.P."/>
            <person name="Cantor M.N."/>
            <person name="Hua S.X."/>
        </authorList>
    </citation>
    <scope>NUCLEOTIDE SEQUENCE [LARGE SCALE GENOMIC DNA]</scope>
    <source>
        <strain evidence="3">h7</strain>
    </source>
</reference>
<organism evidence="2 3">
    <name type="scientific">Hebeloma cylindrosporum</name>
    <dbReference type="NCBI Taxonomy" id="76867"/>
    <lineage>
        <taxon>Eukaryota</taxon>
        <taxon>Fungi</taxon>
        <taxon>Dikarya</taxon>
        <taxon>Basidiomycota</taxon>
        <taxon>Agaricomycotina</taxon>
        <taxon>Agaricomycetes</taxon>
        <taxon>Agaricomycetidae</taxon>
        <taxon>Agaricales</taxon>
        <taxon>Agaricineae</taxon>
        <taxon>Hymenogastraceae</taxon>
        <taxon>Hebeloma</taxon>
    </lineage>
</organism>
<name>A0A0C3CG17_HEBCY</name>
<gene>
    <name evidence="2" type="ORF">M413DRAFT_443902</name>
</gene>
<keyword evidence="1" id="KW-1133">Transmembrane helix</keyword>
<evidence type="ECO:0000256" key="1">
    <source>
        <dbReference type="SAM" id="Phobius"/>
    </source>
</evidence>
<dbReference type="HOGENOM" id="CLU_1855520_0_0_1"/>
<dbReference type="Proteomes" id="UP000053424">
    <property type="component" value="Unassembled WGS sequence"/>
</dbReference>
<keyword evidence="1" id="KW-0812">Transmembrane</keyword>
<accession>A0A0C3CG17</accession>
<evidence type="ECO:0000313" key="3">
    <source>
        <dbReference type="Proteomes" id="UP000053424"/>
    </source>
</evidence>
<keyword evidence="1" id="KW-0472">Membrane</keyword>
<feature type="transmembrane region" description="Helical" evidence="1">
    <location>
        <begin position="21"/>
        <end position="44"/>
    </location>
</feature>
<dbReference type="AlphaFoldDB" id="A0A0C3CG17"/>
<dbReference type="EMBL" id="KN831776">
    <property type="protein sequence ID" value="KIM43089.1"/>
    <property type="molecule type" value="Genomic_DNA"/>
</dbReference>
<protein>
    <submittedName>
        <fullName evidence="2">Uncharacterized protein</fullName>
    </submittedName>
</protein>
<proteinExistence type="predicted"/>
<reference evidence="3" key="2">
    <citation type="submission" date="2015-01" db="EMBL/GenBank/DDBJ databases">
        <title>Evolutionary Origins and Diversification of the Mycorrhizal Mutualists.</title>
        <authorList>
            <consortium name="DOE Joint Genome Institute"/>
            <consortium name="Mycorrhizal Genomics Consortium"/>
            <person name="Kohler A."/>
            <person name="Kuo A."/>
            <person name="Nagy L.G."/>
            <person name="Floudas D."/>
            <person name="Copeland A."/>
            <person name="Barry K.W."/>
            <person name="Cichocki N."/>
            <person name="Veneault-Fourrey C."/>
            <person name="LaButti K."/>
            <person name="Lindquist E.A."/>
            <person name="Lipzen A."/>
            <person name="Lundell T."/>
            <person name="Morin E."/>
            <person name="Murat C."/>
            <person name="Riley R."/>
            <person name="Ohm R."/>
            <person name="Sun H."/>
            <person name="Tunlid A."/>
            <person name="Henrissat B."/>
            <person name="Grigoriev I.V."/>
            <person name="Hibbett D.S."/>
            <person name="Martin F."/>
        </authorList>
    </citation>
    <scope>NUCLEOTIDE SEQUENCE [LARGE SCALE GENOMIC DNA]</scope>
    <source>
        <strain evidence="3">h7</strain>
    </source>
</reference>
<evidence type="ECO:0000313" key="2">
    <source>
        <dbReference type="EMBL" id="KIM43089.1"/>
    </source>
</evidence>
<sequence length="138" mass="15139">MASYLFRRARSDDTQNTVLDALFIAAVSILFALLIAVSILHCIVRRRERRAGPPWTSSRNLCLITPQSKLRLQQVLLFRLSPEAARDLEKAVEKASSEVSNPQPSLFSLVGSDKQPVPLVALRSSSPTGLVSGSPLKQ</sequence>